<keyword evidence="12" id="KW-1185">Reference proteome</keyword>
<dbReference type="EC" id="3.1.-.-" evidence="10"/>
<accession>A0ABZ0PAD0</accession>
<keyword evidence="7 10" id="KW-0255">Endonuclease</keyword>
<evidence type="ECO:0000256" key="1">
    <source>
        <dbReference type="ARBA" id="ARBA00001947"/>
    </source>
</evidence>
<evidence type="ECO:0000256" key="4">
    <source>
        <dbReference type="ARBA" id="ARBA00022552"/>
    </source>
</evidence>
<gene>
    <name evidence="10 11" type="primary">ybeY</name>
    <name evidence="11" type="ORF">R9B83_00200</name>
</gene>
<keyword evidence="6" id="KW-0479">Metal-binding</keyword>
<evidence type="ECO:0000256" key="10">
    <source>
        <dbReference type="HAMAP-Rule" id="MF_00009"/>
    </source>
</evidence>
<comment type="caution">
    <text evidence="10">Lacks conserved residue(s) required for the propagation of feature annotation.</text>
</comment>
<keyword evidence="10" id="KW-0963">Cytoplasm</keyword>
<dbReference type="Pfam" id="PF02130">
    <property type="entry name" value="YbeY"/>
    <property type="match status" value="1"/>
</dbReference>
<evidence type="ECO:0000313" key="11">
    <source>
        <dbReference type="EMBL" id="WPB53988.1"/>
    </source>
</evidence>
<proteinExistence type="inferred from homology"/>
<keyword evidence="8 10" id="KW-0378">Hydrolase</keyword>
<comment type="similarity">
    <text evidence="2 10">Belongs to the endoribonuclease YbeY family.</text>
</comment>
<evidence type="ECO:0000256" key="3">
    <source>
        <dbReference type="ARBA" id="ARBA00022517"/>
    </source>
</evidence>
<dbReference type="InterPro" id="IPR023091">
    <property type="entry name" value="MetalPrtase_cat_dom_sf_prd"/>
</dbReference>
<dbReference type="EMBL" id="CP137845">
    <property type="protein sequence ID" value="WPB53988.1"/>
    <property type="molecule type" value="Genomic_DNA"/>
</dbReference>
<dbReference type="RefSeq" id="WP_140031376.1">
    <property type="nucleotide sequence ID" value="NZ_CP137845.1"/>
</dbReference>
<dbReference type="HAMAP" id="MF_00009">
    <property type="entry name" value="Endoribonucl_YbeY"/>
    <property type="match status" value="1"/>
</dbReference>
<comment type="cofactor">
    <cofactor evidence="1">
        <name>Zn(2+)</name>
        <dbReference type="ChEBI" id="CHEBI:29105"/>
    </cofactor>
</comment>
<keyword evidence="5 10" id="KW-0540">Nuclease</keyword>
<dbReference type="InterPro" id="IPR002036">
    <property type="entry name" value="YbeY"/>
</dbReference>
<reference evidence="11" key="1">
    <citation type="submission" date="2023-11" db="EMBL/GenBank/DDBJ databases">
        <title>Completed genome sequence of Mycoplasma equirhinis type strain M432/72.</title>
        <authorList>
            <person name="Spergser J."/>
        </authorList>
    </citation>
    <scope>NUCLEOTIDE SEQUENCE [LARGE SCALE GENOMIC DNA]</scope>
    <source>
        <strain evidence="11">M432/72</strain>
    </source>
</reference>
<name>A0ABZ0PAD0_9BACT</name>
<protein>
    <recommendedName>
        <fullName evidence="10">Endoribonuclease YbeY</fullName>
        <ecNumber evidence="10">3.1.-.-</ecNumber>
    </recommendedName>
</protein>
<dbReference type="GeneID" id="94493285"/>
<evidence type="ECO:0000256" key="6">
    <source>
        <dbReference type="ARBA" id="ARBA00022723"/>
    </source>
</evidence>
<evidence type="ECO:0000256" key="7">
    <source>
        <dbReference type="ARBA" id="ARBA00022759"/>
    </source>
</evidence>
<evidence type="ECO:0000256" key="8">
    <source>
        <dbReference type="ARBA" id="ARBA00022801"/>
    </source>
</evidence>
<evidence type="ECO:0000256" key="9">
    <source>
        <dbReference type="ARBA" id="ARBA00022833"/>
    </source>
</evidence>
<dbReference type="SUPFAM" id="SSF55486">
    <property type="entry name" value="Metalloproteases ('zincins'), catalytic domain"/>
    <property type="match status" value="1"/>
</dbReference>
<dbReference type="Proteomes" id="UP001303601">
    <property type="component" value="Chromosome"/>
</dbReference>
<evidence type="ECO:0000256" key="2">
    <source>
        <dbReference type="ARBA" id="ARBA00010875"/>
    </source>
</evidence>
<comment type="function">
    <text evidence="10">Single strand-specific metallo-endoribonuclease involved in late-stage 70S ribosome quality control and in maturation of the 3' terminus of the 16S rRNA.</text>
</comment>
<dbReference type="Gene3D" id="3.40.390.30">
    <property type="entry name" value="Metalloproteases ('zincins'), catalytic domain"/>
    <property type="match status" value="1"/>
</dbReference>
<keyword evidence="3 10" id="KW-0690">Ribosome biogenesis</keyword>
<sequence>MNKIAFKNKSFFRFEFMNDFLDILQVAKEEFSAKKDLNVDVLFVSASKMKKLNFVYRNKNYVTDILSFPLDSNEELEFLDQIELGQIIISPWKIKKQAKEYNHSLRREFCYIFAHGIAHLFGFDYILESEAKIMNQHVDNIMKKLNITREEN</sequence>
<keyword evidence="9" id="KW-0862">Zinc</keyword>
<dbReference type="PANTHER" id="PTHR46986">
    <property type="entry name" value="ENDORIBONUCLEASE YBEY, CHLOROPLASTIC"/>
    <property type="match status" value="1"/>
</dbReference>
<organism evidence="11 12">
    <name type="scientific">Metamycoplasma equirhinis</name>
    <dbReference type="NCBI Taxonomy" id="92402"/>
    <lineage>
        <taxon>Bacteria</taxon>
        <taxon>Bacillati</taxon>
        <taxon>Mycoplasmatota</taxon>
        <taxon>Mycoplasmoidales</taxon>
        <taxon>Metamycoplasmataceae</taxon>
        <taxon>Metamycoplasma</taxon>
    </lineage>
</organism>
<dbReference type="PANTHER" id="PTHR46986:SF1">
    <property type="entry name" value="ENDORIBONUCLEASE YBEY, CHLOROPLASTIC"/>
    <property type="match status" value="1"/>
</dbReference>
<comment type="subcellular location">
    <subcellularLocation>
        <location evidence="10">Cytoplasm</location>
    </subcellularLocation>
</comment>
<dbReference type="NCBIfam" id="TIGR00043">
    <property type="entry name" value="rRNA maturation RNase YbeY"/>
    <property type="match status" value="1"/>
</dbReference>
<keyword evidence="4 10" id="KW-0698">rRNA processing</keyword>
<evidence type="ECO:0000256" key="5">
    <source>
        <dbReference type="ARBA" id="ARBA00022722"/>
    </source>
</evidence>
<evidence type="ECO:0000313" key="12">
    <source>
        <dbReference type="Proteomes" id="UP001303601"/>
    </source>
</evidence>